<dbReference type="EMBL" id="JBJHZX010000043">
    <property type="protein sequence ID" value="MFL0197986.1"/>
    <property type="molecule type" value="Genomic_DNA"/>
</dbReference>
<protein>
    <recommendedName>
        <fullName evidence="3">Transposase</fullName>
    </recommendedName>
</protein>
<evidence type="ECO:0008006" key="3">
    <source>
        <dbReference type="Google" id="ProtNLM"/>
    </source>
</evidence>
<proteinExistence type="predicted"/>
<organism evidence="1 2">
    <name type="scientific">Candidatus Clostridium eludens</name>
    <dbReference type="NCBI Taxonomy" id="3381663"/>
    <lineage>
        <taxon>Bacteria</taxon>
        <taxon>Bacillati</taxon>
        <taxon>Bacillota</taxon>
        <taxon>Clostridia</taxon>
        <taxon>Eubacteriales</taxon>
        <taxon>Clostridiaceae</taxon>
        <taxon>Clostridium</taxon>
    </lineage>
</organism>
<evidence type="ECO:0000313" key="2">
    <source>
        <dbReference type="Proteomes" id="UP001623660"/>
    </source>
</evidence>
<dbReference type="Proteomes" id="UP001623660">
    <property type="component" value="Unassembled WGS sequence"/>
</dbReference>
<accession>A0ABW8SRN9</accession>
<comment type="caution">
    <text evidence="1">The sequence shown here is derived from an EMBL/GenBank/DDBJ whole genome shotgun (WGS) entry which is preliminary data.</text>
</comment>
<name>A0ABW8SRN9_9CLOT</name>
<reference evidence="1 2" key="1">
    <citation type="submission" date="2024-11" db="EMBL/GenBank/DDBJ databases">
        <authorList>
            <person name="Heng Y.C."/>
            <person name="Lim A.C.H."/>
            <person name="Lee J.K.Y."/>
            <person name="Kittelmann S."/>
        </authorList>
    </citation>
    <scope>NUCLEOTIDE SEQUENCE [LARGE SCALE GENOMIC DNA]</scope>
    <source>
        <strain evidence="1 2">WILCCON 0269</strain>
    </source>
</reference>
<sequence length="57" mass="6802">MLQGRTRQMEYRAMEKIRRTPWGVRKAEELYIEKVKSAGYSINKVLDTINFGYKYLA</sequence>
<gene>
    <name evidence="1" type="ORF">ACJDU8_20825</name>
</gene>
<evidence type="ECO:0000313" key="1">
    <source>
        <dbReference type="EMBL" id="MFL0197986.1"/>
    </source>
</evidence>
<dbReference type="RefSeq" id="WP_406794093.1">
    <property type="nucleotide sequence ID" value="NZ_JBJHZX010000043.1"/>
</dbReference>
<keyword evidence="2" id="KW-1185">Reference proteome</keyword>